<evidence type="ECO:0000256" key="5">
    <source>
        <dbReference type="ARBA" id="ARBA00022705"/>
    </source>
</evidence>
<reference evidence="14 15" key="1">
    <citation type="submission" date="2019-06" db="EMBL/GenBank/DDBJ databases">
        <title>Genomic Encyclopedia of Type Strains, Phase IV (KMG-V): Genome sequencing to study the core and pangenomes of soil and plant-associated prokaryotes.</title>
        <authorList>
            <person name="Whitman W."/>
        </authorList>
    </citation>
    <scope>NUCLEOTIDE SEQUENCE [LARGE SCALE GENOMIC DNA]</scope>
    <source>
        <strain evidence="14 15">BR 11865</strain>
    </source>
</reference>
<dbReference type="GO" id="GO:0003899">
    <property type="term" value="F:DNA-directed RNA polymerase activity"/>
    <property type="evidence" value="ECO:0007669"/>
    <property type="project" value="UniProtKB-UniRule"/>
</dbReference>
<evidence type="ECO:0000256" key="3">
    <source>
        <dbReference type="ARBA" id="ARBA00022679"/>
    </source>
</evidence>
<evidence type="ECO:0000256" key="9">
    <source>
        <dbReference type="ARBA" id="ARBA00022842"/>
    </source>
</evidence>
<keyword evidence="9" id="KW-0460">Magnesium</keyword>
<evidence type="ECO:0000313" key="15">
    <source>
        <dbReference type="Proteomes" id="UP000316545"/>
    </source>
</evidence>
<dbReference type="SUPFAM" id="SSF57783">
    <property type="entry name" value="Zinc beta-ribbon"/>
    <property type="match status" value="1"/>
</dbReference>
<dbReference type="SMART" id="SM00943">
    <property type="entry name" value="Prim-Pol"/>
    <property type="match status" value="1"/>
</dbReference>
<evidence type="ECO:0000256" key="6">
    <source>
        <dbReference type="ARBA" id="ARBA00022723"/>
    </source>
</evidence>
<gene>
    <name evidence="12" type="primary">dnaG</name>
    <name evidence="14" type="ORF">FBZ88_12965</name>
</gene>
<dbReference type="GO" id="GO:0003677">
    <property type="term" value="F:DNA binding"/>
    <property type="evidence" value="ECO:0007669"/>
    <property type="project" value="UniProtKB-KW"/>
</dbReference>
<comment type="cofactor">
    <cofactor evidence="12">
        <name>Zn(2+)</name>
        <dbReference type="ChEBI" id="CHEBI:29105"/>
    </cofactor>
    <text evidence="12">Binds 1 zinc ion per monomer.</text>
</comment>
<sequence length="811" mass="86575">MADVCLSAALDYAERGWPVFPCAPGGKLPALDNGTAAATTDPERIAALWAEFPGANIGMATGHASGLVALEVLAAGADGGFALPETVRLRGVDGTDQLLFMVGENQDITDKPGRGFAARGEGRFLLLPPSVVDGAASTWGVAGAPSVVDVAPLPDWLVAERRETGPRQVLSPAFLDELRGRLSLSGVVARHVKLSRAGHEFRAPCPFHREKTPSFYVNDEKGFFHCFGCGAHGDAIAFVMRVGNQSFVDAVEMLAAEAGLDVPRASQPDRIKYARKQSLLDLMDRAARWYEGQLSADLGREALAYLQRRGISGDILFQCRIGYAPPDSAPLKTMLMGAGYTEADLEAVGLWKRPDDGRPAYPFFRDRVLFPVMDRQGRVIAFGGRVLDGGSGPKYLNSPDSPLFHKGRLLYGMSRARQAVASGKALIVTEGYLDVISCVMATFTGAVAPLGTALTAQQVEALWRLYPDGGLRQPILCFDGDAAGRKAAHRAVERLLPQLSPDHSARIAFMPDGADPDSLLRGDGGIPAFQAVLDQARSLPDVIWEMEAEGRDLTQADALAGMRAALLQRLSAIPDAGVRKAYEDDLLGRLPRPAAPIPDEVNLARSLWGQAVALDSPRAPDAVGAYVGRFGLAVGKVPPTLRATVAPYRHRLDKGRRVVELGPWPALVAALGTGTVNAVLLTFIQRDGKARQEIWDTAVTGQKLFDRQQIGDAGDSVIRLTALEPGPLTLCVTPELGLYALAQGRPSPVWAVRSVHALGKAVIPETVTHILVCLWEGAAPRKAVDVALRNIATGGRVIRLASIPRPAGVMP</sequence>
<dbReference type="NCBIfam" id="TIGR01391">
    <property type="entry name" value="dnaG"/>
    <property type="match status" value="1"/>
</dbReference>
<comment type="function">
    <text evidence="12">RNA polymerase that catalyzes the synthesis of short RNA molecules used as primers for DNA polymerase during DNA replication.</text>
</comment>
<evidence type="ECO:0000256" key="10">
    <source>
        <dbReference type="ARBA" id="ARBA00023125"/>
    </source>
</evidence>
<dbReference type="Pfam" id="PF01807">
    <property type="entry name" value="Zn_ribbon_DnaG"/>
    <property type="match status" value="1"/>
</dbReference>
<dbReference type="FunFam" id="3.40.1360.10:FF:000002">
    <property type="entry name" value="DNA primase"/>
    <property type="match status" value="1"/>
</dbReference>
<dbReference type="Proteomes" id="UP000316545">
    <property type="component" value="Unassembled WGS sequence"/>
</dbReference>
<dbReference type="InterPro" id="IPR006171">
    <property type="entry name" value="TOPRIM_dom"/>
</dbReference>
<dbReference type="InterPro" id="IPR013264">
    <property type="entry name" value="DNAG_N"/>
</dbReference>
<dbReference type="SMART" id="SM00400">
    <property type="entry name" value="ZnF_CHCC"/>
    <property type="match status" value="1"/>
</dbReference>
<keyword evidence="11 12" id="KW-0804">Transcription</keyword>
<dbReference type="SMART" id="SM00493">
    <property type="entry name" value="TOPRIM"/>
    <property type="match status" value="1"/>
</dbReference>
<dbReference type="SUPFAM" id="SSF56747">
    <property type="entry name" value="Prim-pol domain"/>
    <property type="match status" value="1"/>
</dbReference>
<keyword evidence="1 12" id="KW-0240">DNA-directed RNA polymerase</keyword>
<keyword evidence="6 12" id="KW-0479">Metal-binding</keyword>
<dbReference type="Pfam" id="PF13662">
    <property type="entry name" value="Toprim_4"/>
    <property type="match status" value="1"/>
</dbReference>
<comment type="caution">
    <text evidence="14">The sequence shown here is derived from an EMBL/GenBank/DDBJ whole genome shotgun (WGS) entry which is preliminary data.</text>
</comment>
<dbReference type="GO" id="GO:0000428">
    <property type="term" value="C:DNA-directed RNA polymerase complex"/>
    <property type="evidence" value="ECO:0007669"/>
    <property type="project" value="UniProtKB-KW"/>
</dbReference>
<dbReference type="CDD" id="cd03364">
    <property type="entry name" value="TOPRIM_DnaG_primases"/>
    <property type="match status" value="1"/>
</dbReference>
<keyword evidence="2 12" id="KW-0639">Primosome</keyword>
<organism evidence="14 15">
    <name type="scientific">Nitrospirillum amazonense</name>
    <dbReference type="NCBI Taxonomy" id="28077"/>
    <lineage>
        <taxon>Bacteria</taxon>
        <taxon>Pseudomonadati</taxon>
        <taxon>Pseudomonadota</taxon>
        <taxon>Alphaproteobacteria</taxon>
        <taxon>Rhodospirillales</taxon>
        <taxon>Azospirillaceae</taxon>
        <taxon>Nitrospirillum</taxon>
    </lineage>
</organism>
<dbReference type="InterPro" id="IPR034151">
    <property type="entry name" value="TOPRIM_DnaG_bac"/>
</dbReference>
<keyword evidence="8 12" id="KW-0862">Zinc</keyword>
<comment type="subunit">
    <text evidence="12">Monomer. Interacts with DnaB.</text>
</comment>
<evidence type="ECO:0000256" key="12">
    <source>
        <dbReference type="HAMAP-Rule" id="MF_00974"/>
    </source>
</evidence>
<dbReference type="InterPro" id="IPR050219">
    <property type="entry name" value="DnaG_primase"/>
</dbReference>
<accession>A0A560F1W2</accession>
<dbReference type="InterPro" id="IPR036977">
    <property type="entry name" value="DNA_primase_Znf_CHC2"/>
</dbReference>
<dbReference type="Pfam" id="PF08275">
    <property type="entry name" value="DNAG_N"/>
    <property type="match status" value="1"/>
</dbReference>
<dbReference type="GO" id="GO:1990077">
    <property type="term" value="C:primosome complex"/>
    <property type="evidence" value="ECO:0007669"/>
    <property type="project" value="UniProtKB-KW"/>
</dbReference>
<dbReference type="InterPro" id="IPR002694">
    <property type="entry name" value="Znf_CHC2"/>
</dbReference>
<comment type="domain">
    <text evidence="12">Contains an N-terminal zinc-binding domain, a central core domain that contains the primase activity, and a C-terminal DnaB-binding domain.</text>
</comment>
<dbReference type="AlphaFoldDB" id="A0A560F1W2"/>
<dbReference type="InterPro" id="IPR015330">
    <property type="entry name" value="DNA_primase/pol_bifunc_N"/>
</dbReference>
<keyword evidence="15" id="KW-1185">Reference proteome</keyword>
<dbReference type="HAMAP" id="MF_00974">
    <property type="entry name" value="DNA_primase_DnaG"/>
    <property type="match status" value="1"/>
</dbReference>
<dbReference type="RefSeq" id="WP_145620209.1">
    <property type="nucleotide sequence ID" value="NZ_VITO01000029.1"/>
</dbReference>
<dbReference type="GO" id="GO:0008270">
    <property type="term" value="F:zinc ion binding"/>
    <property type="evidence" value="ECO:0007669"/>
    <property type="project" value="UniProtKB-UniRule"/>
</dbReference>
<dbReference type="EC" id="2.7.7.101" evidence="12"/>
<dbReference type="InterPro" id="IPR006295">
    <property type="entry name" value="DNA_primase_DnaG"/>
</dbReference>
<evidence type="ECO:0000256" key="7">
    <source>
        <dbReference type="ARBA" id="ARBA00022771"/>
    </source>
</evidence>
<feature type="zinc finger region" description="CHC2-type" evidence="12">
    <location>
        <begin position="205"/>
        <end position="229"/>
    </location>
</feature>
<keyword evidence="10 12" id="KW-0238">DNA-binding</keyword>
<evidence type="ECO:0000313" key="14">
    <source>
        <dbReference type="EMBL" id="TWB15612.1"/>
    </source>
</evidence>
<evidence type="ECO:0000256" key="4">
    <source>
        <dbReference type="ARBA" id="ARBA00022695"/>
    </source>
</evidence>
<keyword evidence="7 12" id="KW-0863">Zinc-finger</keyword>
<keyword evidence="4 12" id="KW-0548">Nucleotidyltransferase</keyword>
<comment type="similarity">
    <text evidence="12">Belongs to the DnaG primase family.</text>
</comment>
<evidence type="ECO:0000256" key="2">
    <source>
        <dbReference type="ARBA" id="ARBA00022515"/>
    </source>
</evidence>
<evidence type="ECO:0000256" key="8">
    <source>
        <dbReference type="ARBA" id="ARBA00022833"/>
    </source>
</evidence>
<dbReference type="Gene3D" id="3.90.980.10">
    <property type="entry name" value="DNA primase, catalytic core, N-terminal domain"/>
    <property type="match status" value="1"/>
</dbReference>
<dbReference type="PANTHER" id="PTHR30313:SF2">
    <property type="entry name" value="DNA PRIMASE"/>
    <property type="match status" value="1"/>
</dbReference>
<evidence type="ECO:0000259" key="13">
    <source>
        <dbReference type="PROSITE" id="PS50880"/>
    </source>
</evidence>
<dbReference type="Gene3D" id="3.90.580.10">
    <property type="entry name" value="Zinc finger, CHC2-type domain"/>
    <property type="match status" value="1"/>
</dbReference>
<dbReference type="Gene3D" id="3.40.1360.10">
    <property type="match status" value="1"/>
</dbReference>
<proteinExistence type="inferred from homology"/>
<comment type="catalytic activity">
    <reaction evidence="12">
        <text>ssDNA + n NTP = ssDNA/pppN(pN)n-1 hybrid + (n-1) diphosphate.</text>
        <dbReference type="EC" id="2.7.7.101"/>
    </reaction>
</comment>
<name>A0A560F1W2_9PROT</name>
<protein>
    <recommendedName>
        <fullName evidence="12">DNA primase</fullName>
        <ecNumber evidence="12">2.7.7.101</ecNumber>
    </recommendedName>
</protein>
<dbReference type="SUPFAM" id="SSF56731">
    <property type="entry name" value="DNA primase core"/>
    <property type="match status" value="1"/>
</dbReference>
<dbReference type="PANTHER" id="PTHR30313">
    <property type="entry name" value="DNA PRIMASE"/>
    <property type="match status" value="1"/>
</dbReference>
<dbReference type="Pfam" id="PF09250">
    <property type="entry name" value="Prim-Pol"/>
    <property type="match status" value="1"/>
</dbReference>
<dbReference type="GO" id="GO:0006269">
    <property type="term" value="P:DNA replication, synthesis of primer"/>
    <property type="evidence" value="ECO:0007669"/>
    <property type="project" value="UniProtKB-UniRule"/>
</dbReference>
<dbReference type="InterPro" id="IPR030846">
    <property type="entry name" value="DnaG_bac"/>
</dbReference>
<keyword evidence="3 12" id="KW-0808">Transferase</keyword>
<keyword evidence="5 12" id="KW-0235">DNA replication</keyword>
<dbReference type="GO" id="GO:0005737">
    <property type="term" value="C:cytoplasm"/>
    <property type="evidence" value="ECO:0007669"/>
    <property type="project" value="TreeGrafter"/>
</dbReference>
<feature type="domain" description="Toprim" evidence="13">
    <location>
        <begin position="424"/>
        <end position="511"/>
    </location>
</feature>
<evidence type="ECO:0000256" key="11">
    <source>
        <dbReference type="ARBA" id="ARBA00023163"/>
    </source>
</evidence>
<dbReference type="PROSITE" id="PS50880">
    <property type="entry name" value="TOPRIM"/>
    <property type="match status" value="1"/>
</dbReference>
<dbReference type="InterPro" id="IPR037068">
    <property type="entry name" value="DNA_primase_core_N_sf"/>
</dbReference>
<dbReference type="EMBL" id="VITO01000029">
    <property type="protein sequence ID" value="TWB15612.1"/>
    <property type="molecule type" value="Genomic_DNA"/>
</dbReference>
<dbReference type="FunFam" id="3.90.580.10:FF:000001">
    <property type="entry name" value="DNA primase"/>
    <property type="match status" value="1"/>
</dbReference>
<dbReference type="CDD" id="cd04859">
    <property type="entry name" value="Prim_Pol"/>
    <property type="match status" value="1"/>
</dbReference>
<evidence type="ECO:0000256" key="1">
    <source>
        <dbReference type="ARBA" id="ARBA00022478"/>
    </source>
</evidence>